<keyword evidence="1 9" id="KW-0540">Nuclease</keyword>
<comment type="cofactor">
    <cofactor evidence="9">
        <name>Mg(2+)</name>
        <dbReference type="ChEBI" id="CHEBI:18420"/>
    </cofactor>
    <cofactor evidence="9">
        <name>Mn(2+)</name>
        <dbReference type="ChEBI" id="CHEBI:29035"/>
    </cofactor>
</comment>
<evidence type="ECO:0000256" key="8">
    <source>
        <dbReference type="ARBA" id="ARBA00023211"/>
    </source>
</evidence>
<dbReference type="GO" id="GO:0043571">
    <property type="term" value="P:maintenance of CRISPR repeat elements"/>
    <property type="evidence" value="ECO:0007669"/>
    <property type="project" value="UniProtKB-UniRule"/>
</dbReference>
<keyword evidence="11" id="KW-1185">Reference proteome</keyword>
<dbReference type="Gene3D" id="3.100.10.20">
    <property type="entry name" value="CRISPR-associated endonuclease Cas1, N-terminal domain"/>
    <property type="match status" value="1"/>
</dbReference>
<gene>
    <name evidence="9" type="primary">cas1</name>
    <name evidence="10" type="ordered locus">Mmah_1312</name>
</gene>
<dbReference type="GO" id="GO:0046872">
    <property type="term" value="F:metal ion binding"/>
    <property type="evidence" value="ECO:0007669"/>
    <property type="project" value="UniProtKB-UniRule"/>
</dbReference>
<dbReference type="InterPro" id="IPR050646">
    <property type="entry name" value="Cas1"/>
</dbReference>
<keyword evidence="6 9" id="KW-0051">Antiviral defense</keyword>
<evidence type="ECO:0000256" key="7">
    <source>
        <dbReference type="ARBA" id="ARBA00023125"/>
    </source>
</evidence>
<dbReference type="InterPro" id="IPR042211">
    <property type="entry name" value="CRISPR-assoc_Cas1_N"/>
</dbReference>
<name>D5E6M5_METMS</name>
<evidence type="ECO:0000256" key="3">
    <source>
        <dbReference type="ARBA" id="ARBA00022759"/>
    </source>
</evidence>
<evidence type="ECO:0000256" key="1">
    <source>
        <dbReference type="ARBA" id="ARBA00022722"/>
    </source>
</evidence>
<dbReference type="GO" id="GO:0004519">
    <property type="term" value="F:endonuclease activity"/>
    <property type="evidence" value="ECO:0007669"/>
    <property type="project" value="UniProtKB-UniRule"/>
</dbReference>
<dbReference type="GeneID" id="8983482"/>
<dbReference type="HAMAP" id="MF_01470">
    <property type="entry name" value="Cas1"/>
    <property type="match status" value="1"/>
</dbReference>
<keyword evidence="7 9" id="KW-0238">DNA-binding</keyword>
<dbReference type="AlphaFoldDB" id="D5E6M5"/>
<dbReference type="EC" id="3.1.-.-" evidence="9"/>
<protein>
    <recommendedName>
        <fullName evidence="9">CRISPR-associated endonuclease Cas1</fullName>
        <ecNumber evidence="9">3.1.-.-</ecNumber>
    </recommendedName>
</protein>
<dbReference type="OrthoDB" id="124387at2157"/>
<accession>D5E6M5</accession>
<keyword evidence="5 9" id="KW-0460">Magnesium</keyword>
<reference evidence="10 11" key="1">
    <citation type="submission" date="2010-03" db="EMBL/GenBank/DDBJ databases">
        <title>The complete genome of Methanohalophilus mahii DSM 5219.</title>
        <authorList>
            <consortium name="US DOE Joint Genome Institute (JGI-PGF)"/>
            <person name="Lucas S."/>
            <person name="Copeland A."/>
            <person name="Lapidus A."/>
            <person name="Glavina del Rio T."/>
            <person name="Dalin E."/>
            <person name="Tice H."/>
            <person name="Bruce D."/>
            <person name="Goodwin L."/>
            <person name="Pitluck S."/>
            <person name="Kyrpides N."/>
            <person name="Mavromatis K."/>
            <person name="Ivanova N."/>
            <person name="Lykidis A."/>
            <person name="Saunders E."/>
            <person name="Brettin T."/>
            <person name="Detter J.C."/>
            <person name="Han C."/>
            <person name="Land M."/>
            <person name="Hauser L."/>
            <person name="Markowitz V."/>
            <person name="Cheng J.-F."/>
            <person name="Hugenholtz P."/>
            <person name="Woyke T."/>
            <person name="Wu D."/>
            <person name="Spring S."/>
            <person name="Schneider S."/>
            <person name="Schroeder M."/>
            <person name="Klenk H.-P."/>
            <person name="Eisen J.A."/>
        </authorList>
    </citation>
    <scope>NUCLEOTIDE SEQUENCE [LARGE SCALE GENOMIC DNA]</scope>
    <source>
        <strain evidence="11">ATCC 35705 / DSM 5219 / SLP</strain>
    </source>
</reference>
<organism evidence="10 11">
    <name type="scientific">Methanohalophilus mahii (strain ATCC 35705 / DSM 5219 / SLP)</name>
    <dbReference type="NCBI Taxonomy" id="547558"/>
    <lineage>
        <taxon>Archaea</taxon>
        <taxon>Methanobacteriati</taxon>
        <taxon>Methanobacteriota</taxon>
        <taxon>Stenosarchaea group</taxon>
        <taxon>Methanomicrobia</taxon>
        <taxon>Methanosarcinales</taxon>
        <taxon>Methanosarcinaceae</taxon>
        <taxon>Methanohalophilus</taxon>
    </lineage>
</organism>
<dbReference type="GO" id="GO:0051607">
    <property type="term" value="P:defense response to virus"/>
    <property type="evidence" value="ECO:0007669"/>
    <property type="project" value="UniProtKB-UniRule"/>
</dbReference>
<dbReference type="InterPro" id="IPR002729">
    <property type="entry name" value="CRISPR-assoc_Cas1"/>
</dbReference>
<dbReference type="RefSeq" id="WP_013037755.1">
    <property type="nucleotide sequence ID" value="NC_014002.1"/>
</dbReference>
<evidence type="ECO:0000256" key="5">
    <source>
        <dbReference type="ARBA" id="ARBA00022842"/>
    </source>
</evidence>
<feature type="binding site" evidence="9">
    <location>
        <position position="247"/>
    </location>
    <ligand>
        <name>Mn(2+)</name>
        <dbReference type="ChEBI" id="CHEBI:29035"/>
    </ligand>
</feature>
<keyword evidence="2 9" id="KW-0479">Metal-binding</keyword>
<comment type="subunit">
    <text evidence="9">Homodimer, forms a heterotetramer with a Cas2 homodimer.</text>
</comment>
<feature type="binding site" evidence="9">
    <location>
        <position position="162"/>
    </location>
    <ligand>
        <name>Mn(2+)</name>
        <dbReference type="ChEBI" id="CHEBI:29035"/>
    </ligand>
</feature>
<dbReference type="Proteomes" id="UP000001059">
    <property type="component" value="Chromosome"/>
</dbReference>
<evidence type="ECO:0000256" key="6">
    <source>
        <dbReference type="ARBA" id="ARBA00023118"/>
    </source>
</evidence>
<dbReference type="InterPro" id="IPR042206">
    <property type="entry name" value="CRISPR-assoc_Cas1_C"/>
</dbReference>
<dbReference type="KEGG" id="mmh:Mmah_1312"/>
<comment type="similarity">
    <text evidence="9">Belongs to the CRISPR-associated endonuclease Cas1 family.</text>
</comment>
<evidence type="ECO:0000313" key="11">
    <source>
        <dbReference type="Proteomes" id="UP000001059"/>
    </source>
</evidence>
<evidence type="ECO:0000256" key="9">
    <source>
        <dbReference type="HAMAP-Rule" id="MF_01470"/>
    </source>
</evidence>
<evidence type="ECO:0000256" key="2">
    <source>
        <dbReference type="ARBA" id="ARBA00022723"/>
    </source>
</evidence>
<sequence length="405" mass="47050">MKLLLLNGHGIDMRISGAKLHIKEGRFSTTEEPQEYVFSPKRMDIDNIVVYGKSGNLTLEAIRWLIKHNVQISILNWDGKLLTTMLPPESTNVKTKFAQYHAFEDEQTRVKLAKKFIEAKFDKSIVVLDFLKQRYPDIEFDFSDDVEKLNKTGTIRGLMGVEGGVAWKYWNEFAKAIPAEYDFCARLDQYRRPIAAGDKVNVMLNYGYALLEAECLRAINSVGLDPHVGFLHEMNSSKNSLAYDLQEPFRFIVDLAVFSLVEKGAMDKQDFIRTETYALRLKPTGARKVTEEVNQWLNKRAKYRNKQHTWSAILLLKTRELAQYLVGKRKMVDFMSPAYEIERQDNMEIRQLILDISYVEWKKMGFSKGTLHYMKQNAKSGKPFTLNAHVRERLEEWKQRVSAIR</sequence>
<evidence type="ECO:0000313" key="10">
    <source>
        <dbReference type="EMBL" id="ADE36813.1"/>
    </source>
</evidence>
<dbReference type="HOGENOM" id="CLU_052779_0_0_2"/>
<dbReference type="GO" id="GO:0003677">
    <property type="term" value="F:DNA binding"/>
    <property type="evidence" value="ECO:0007669"/>
    <property type="project" value="UniProtKB-KW"/>
</dbReference>
<keyword evidence="3 9" id="KW-0255">Endonuclease</keyword>
<comment type="function">
    <text evidence="9">CRISPR (clustered regularly interspaced short palindromic repeat), is an adaptive immune system that provides protection against mobile genetic elements (viruses, transposable elements and conjugative plasmids). CRISPR clusters contain spacers, sequences complementary to antecedent mobile elements, and target invading nucleic acids. CRISPR clusters are transcribed and processed into CRISPR RNA (crRNA). Acts as a dsDNA endonuclease. Involved in the integration of spacer DNA into the CRISPR cassette.</text>
</comment>
<dbReference type="Gene3D" id="1.20.120.920">
    <property type="entry name" value="CRISPR-associated endonuclease Cas1, C-terminal domain"/>
    <property type="match status" value="1"/>
</dbReference>
<dbReference type="PANTHER" id="PTHR34353:SF2">
    <property type="entry name" value="CRISPR-ASSOCIATED ENDONUCLEASE CAS1 1"/>
    <property type="match status" value="1"/>
</dbReference>
<dbReference type="GO" id="GO:0016787">
    <property type="term" value="F:hydrolase activity"/>
    <property type="evidence" value="ECO:0007669"/>
    <property type="project" value="UniProtKB-KW"/>
</dbReference>
<dbReference type="PANTHER" id="PTHR34353">
    <property type="entry name" value="CRISPR-ASSOCIATED ENDONUCLEASE CAS1 1"/>
    <property type="match status" value="1"/>
</dbReference>
<dbReference type="CDD" id="cd09634">
    <property type="entry name" value="Cas1_I-II-III"/>
    <property type="match status" value="1"/>
</dbReference>
<dbReference type="Pfam" id="PF01867">
    <property type="entry name" value="Cas_Cas1"/>
    <property type="match status" value="1"/>
</dbReference>
<dbReference type="EMBL" id="CP001994">
    <property type="protein sequence ID" value="ADE36813.1"/>
    <property type="molecule type" value="Genomic_DNA"/>
</dbReference>
<dbReference type="NCBIfam" id="TIGR00287">
    <property type="entry name" value="cas1"/>
    <property type="match status" value="1"/>
</dbReference>
<proteinExistence type="inferred from homology"/>
<evidence type="ECO:0000256" key="4">
    <source>
        <dbReference type="ARBA" id="ARBA00022801"/>
    </source>
</evidence>
<feature type="binding site" evidence="9">
    <location>
        <position position="232"/>
    </location>
    <ligand>
        <name>Mn(2+)</name>
        <dbReference type="ChEBI" id="CHEBI:29035"/>
    </ligand>
</feature>
<keyword evidence="4 9" id="KW-0378">Hydrolase</keyword>
<keyword evidence="8 9" id="KW-0464">Manganese</keyword>